<gene>
    <name evidence="3" type="ORF">SAMN05444123_10513</name>
</gene>
<reference evidence="4" key="1">
    <citation type="submission" date="2016-10" db="EMBL/GenBank/DDBJ databases">
        <authorList>
            <person name="Varghese N."/>
            <person name="Submissions S."/>
        </authorList>
    </citation>
    <scope>NUCLEOTIDE SEQUENCE [LARGE SCALE GENOMIC DNA]</scope>
    <source>
        <strain evidence="4">DSM 123</strain>
    </source>
</reference>
<dbReference type="Proteomes" id="UP000199615">
    <property type="component" value="Unassembled WGS sequence"/>
</dbReference>
<protein>
    <submittedName>
        <fullName evidence="3">Uncharacterized conserved protein</fullName>
    </submittedName>
</protein>
<feature type="region of interest" description="Disordered" evidence="1">
    <location>
        <begin position="1"/>
        <end position="20"/>
    </location>
</feature>
<accession>A0A1H8SPR2</accession>
<feature type="domain" description="T6SS Transcription factor RovC-like DNA binding" evidence="2">
    <location>
        <begin position="13"/>
        <end position="88"/>
    </location>
</feature>
<dbReference type="OrthoDB" id="9811330at2"/>
<proteinExistence type="predicted"/>
<organism evidence="3 4">
    <name type="scientific">Rhodopseudomonas pseudopalustris</name>
    <dbReference type="NCBI Taxonomy" id="1513892"/>
    <lineage>
        <taxon>Bacteria</taxon>
        <taxon>Pseudomonadati</taxon>
        <taxon>Pseudomonadota</taxon>
        <taxon>Alphaproteobacteria</taxon>
        <taxon>Hyphomicrobiales</taxon>
        <taxon>Nitrobacteraceae</taxon>
        <taxon>Rhodopseudomonas</taxon>
    </lineage>
</organism>
<dbReference type="InterPro" id="IPR018754">
    <property type="entry name" value="RovC-like_DNA-bd"/>
</dbReference>
<sequence length="89" mass="10353">MRLRPELDPDVDGEAPTHDRVTPYDELHLTTYLRLLDADAEGADWREVAKIVLHLDPDRYPAASRRSFESHLARARWMTAVGYRQLLRP</sequence>
<dbReference type="EMBL" id="FODT01000005">
    <property type="protein sequence ID" value="SEO80631.1"/>
    <property type="molecule type" value="Genomic_DNA"/>
</dbReference>
<dbReference type="RefSeq" id="WP_092683755.1">
    <property type="nucleotide sequence ID" value="NZ_FODT01000005.1"/>
</dbReference>
<evidence type="ECO:0000313" key="3">
    <source>
        <dbReference type="EMBL" id="SEO80631.1"/>
    </source>
</evidence>
<keyword evidence="4" id="KW-1185">Reference proteome</keyword>
<dbReference type="Pfam" id="PF10074">
    <property type="entry name" value="RovC_DNA-bd"/>
    <property type="match status" value="1"/>
</dbReference>
<name>A0A1H8SPR2_9BRAD</name>
<dbReference type="AlphaFoldDB" id="A0A1H8SPR2"/>
<evidence type="ECO:0000256" key="1">
    <source>
        <dbReference type="SAM" id="MobiDB-lite"/>
    </source>
</evidence>
<evidence type="ECO:0000259" key="2">
    <source>
        <dbReference type="Pfam" id="PF10074"/>
    </source>
</evidence>
<evidence type="ECO:0000313" key="4">
    <source>
        <dbReference type="Proteomes" id="UP000199615"/>
    </source>
</evidence>